<reference evidence="1 2" key="1">
    <citation type="journal article" date="2013" name="Genome Announc.">
        <title>Draft Genome Sequence of Desulfotignum phosphitoxidans DSM 13687 Strain FiPS-3.</title>
        <authorList>
            <person name="Poehlein A."/>
            <person name="Daniel R."/>
            <person name="Simeonova D.D."/>
        </authorList>
    </citation>
    <scope>NUCLEOTIDE SEQUENCE [LARGE SCALE GENOMIC DNA]</scope>
    <source>
        <strain evidence="1 2">DSM 13687</strain>
    </source>
</reference>
<organism evidence="1 2">
    <name type="scientific">Desulfotignum phosphitoxidans DSM 13687</name>
    <dbReference type="NCBI Taxonomy" id="1286635"/>
    <lineage>
        <taxon>Bacteria</taxon>
        <taxon>Pseudomonadati</taxon>
        <taxon>Thermodesulfobacteriota</taxon>
        <taxon>Desulfobacteria</taxon>
        <taxon>Desulfobacterales</taxon>
        <taxon>Desulfobacteraceae</taxon>
        <taxon>Desulfotignum</taxon>
    </lineage>
</organism>
<comment type="caution">
    <text evidence="1">The sequence shown here is derived from an EMBL/GenBank/DDBJ whole genome shotgun (WGS) entry which is preliminary data.</text>
</comment>
<evidence type="ECO:0000313" key="1">
    <source>
        <dbReference type="EMBL" id="EMS81280.1"/>
    </source>
</evidence>
<accession>S0G328</accession>
<proteinExistence type="predicted"/>
<sequence>MNPEFAAFIRFASMAPVLSQTATITTKPIEISFNNMF</sequence>
<gene>
    <name evidence="1" type="ORF">Dpo_1c04210</name>
</gene>
<dbReference type="EMBL" id="APJX01000001">
    <property type="protein sequence ID" value="EMS81280.1"/>
    <property type="molecule type" value="Genomic_DNA"/>
</dbReference>
<protein>
    <submittedName>
        <fullName evidence="1">Uncharacterized protein</fullName>
    </submittedName>
</protein>
<name>S0G328_9BACT</name>
<evidence type="ECO:0000313" key="2">
    <source>
        <dbReference type="Proteomes" id="UP000014216"/>
    </source>
</evidence>
<dbReference type="AlphaFoldDB" id="S0G328"/>
<keyword evidence="2" id="KW-1185">Reference proteome</keyword>
<dbReference type="Proteomes" id="UP000014216">
    <property type="component" value="Unassembled WGS sequence"/>
</dbReference>